<dbReference type="AlphaFoldDB" id="A0A1H9Y9P2"/>
<keyword evidence="1" id="KW-0472">Membrane</keyword>
<sequence>MGEFLTFLMNVFIYVIPIIILYFVIQAAVRNGINHSEVGKYILEKKEAEAKKRK</sequence>
<dbReference type="STRING" id="930131.SAMN05216389_101270"/>
<evidence type="ECO:0000256" key="1">
    <source>
        <dbReference type="SAM" id="Phobius"/>
    </source>
</evidence>
<reference evidence="2 3" key="1">
    <citation type="submission" date="2016-10" db="EMBL/GenBank/DDBJ databases">
        <authorList>
            <person name="de Groot N.N."/>
        </authorList>
    </citation>
    <scope>NUCLEOTIDE SEQUENCE [LARGE SCALE GENOMIC DNA]</scope>
    <source>
        <strain evidence="2 3">IBRC-M 10780</strain>
    </source>
</reference>
<accession>A0A1H9Y9P2</accession>
<dbReference type="EMBL" id="FOHE01000001">
    <property type="protein sequence ID" value="SES65507.1"/>
    <property type="molecule type" value="Genomic_DNA"/>
</dbReference>
<dbReference type="RefSeq" id="WP_170840605.1">
    <property type="nucleotide sequence ID" value="NZ_FOHE01000001.1"/>
</dbReference>
<gene>
    <name evidence="2" type="ORF">SAMN05216389_101270</name>
</gene>
<keyword evidence="1" id="KW-0812">Transmembrane</keyword>
<organism evidence="2 3">
    <name type="scientific">Oceanobacillus limi</name>
    <dbReference type="NCBI Taxonomy" id="930131"/>
    <lineage>
        <taxon>Bacteria</taxon>
        <taxon>Bacillati</taxon>
        <taxon>Bacillota</taxon>
        <taxon>Bacilli</taxon>
        <taxon>Bacillales</taxon>
        <taxon>Bacillaceae</taxon>
        <taxon>Oceanobacillus</taxon>
    </lineage>
</organism>
<keyword evidence="3" id="KW-1185">Reference proteome</keyword>
<feature type="transmembrane region" description="Helical" evidence="1">
    <location>
        <begin position="6"/>
        <end position="25"/>
    </location>
</feature>
<proteinExistence type="predicted"/>
<dbReference type="Proteomes" id="UP000198618">
    <property type="component" value="Unassembled WGS sequence"/>
</dbReference>
<evidence type="ECO:0000313" key="3">
    <source>
        <dbReference type="Proteomes" id="UP000198618"/>
    </source>
</evidence>
<keyword evidence="1" id="KW-1133">Transmembrane helix</keyword>
<evidence type="ECO:0000313" key="2">
    <source>
        <dbReference type="EMBL" id="SES65507.1"/>
    </source>
</evidence>
<protein>
    <submittedName>
        <fullName evidence="2">Uncharacterized protein</fullName>
    </submittedName>
</protein>
<name>A0A1H9Y9P2_9BACI</name>